<keyword evidence="3" id="KW-1185">Reference proteome</keyword>
<evidence type="ECO:0000313" key="2">
    <source>
        <dbReference type="EMBL" id="PWN55448.1"/>
    </source>
</evidence>
<evidence type="ECO:0000256" key="1">
    <source>
        <dbReference type="SAM" id="Phobius"/>
    </source>
</evidence>
<dbReference type="EMBL" id="QEQK01000010">
    <property type="protein sequence ID" value="PWN55448.1"/>
    <property type="molecule type" value="Genomic_DNA"/>
</dbReference>
<dbReference type="SUPFAM" id="SSF50939">
    <property type="entry name" value="Sialidases"/>
    <property type="match status" value="2"/>
</dbReference>
<accession>A0A363UJ48</accession>
<feature type="transmembrane region" description="Helical" evidence="1">
    <location>
        <begin position="1024"/>
        <end position="1043"/>
    </location>
</feature>
<keyword evidence="1" id="KW-0472">Membrane</keyword>
<dbReference type="PANTHER" id="PTHR43739">
    <property type="entry name" value="XYLOGLUCANASE (EUROFUNG)"/>
    <property type="match status" value="1"/>
</dbReference>
<reference evidence="2 3" key="1">
    <citation type="submission" date="2018-05" db="EMBL/GenBank/DDBJ databases">
        <title>Abyssibacter profundi OUC007T gen. nov., sp. nov, a marine bacterium isolated from seawater of the Mariana Trench.</title>
        <authorList>
            <person name="Zhou S."/>
        </authorList>
    </citation>
    <scope>NUCLEOTIDE SEQUENCE [LARGE SCALE GENOMIC DNA]</scope>
    <source>
        <strain evidence="2 3">OUC007</strain>
    </source>
</reference>
<dbReference type="AlphaFoldDB" id="A0A363UJ48"/>
<keyword evidence="1" id="KW-0812">Transmembrane</keyword>
<protein>
    <submittedName>
        <fullName evidence="2">Uncharacterized protein</fullName>
    </submittedName>
</protein>
<gene>
    <name evidence="2" type="ORF">DEH80_11680</name>
</gene>
<sequence>MRASYLGLGCTAAIAAVVSVAVIHPFESGDAALAADACPPGYDWVDPVAFAREFNPGLSDAAAQRLHDRFGEQTCANRRLPESLTEIDQWSQAKLQASGHPGQAFRKAVEQKAALLTQQKAVPNAQGEWEEYGIGPQVSDEQFPDGSNDGIPVVAGRVDDFAYDPEAMRLFASVGTGGVWASDAVDGDVGTLGDAWYPIGDNLPTLVNSSLTWTTAQGGRLIVLTGEHVQGGNTYVGLGALYTDDLGETWQQSVGLPDGVGGSRITVDPSNPNIIYAGTHGGLFRSDDAGATFTNVALPVSPECAGNEDFTGPCQLANVVTDVVVKIPGGATEETCDPAGCPVLAAVGYRSGNLPYADGTPQSPGNGLYLSQTGEAGSFARIDDGSGAPAGFAPFEKIGRVEFGIASGEDQDHNIVYAIVQDAALLNGGVAYIDSLIGGGIEVPDLPCEQLPAGDPQFVCELVEDTGALSSTALNGIYVSTDFGESWTQLADELEILTSGLVGGSSLAAAAALGVGPGIQAWYDLWIAPDPTATDPLTGAPTRLTFGLEEIWQTESSGIVPINGITQQLNPLDFGVVGTYFAGNTCLFLIGNVGGVGTPICPTYDGIINGTTTHPDQHVGFYIPDEVNGGVWLFAGGDGGVYKQYSADPITQPFSNARWEDGANEGFYTLMNYGISVAKDGTVYYGLQDNASGKIEPDTRRQVRIYIGDGMWTAVDPDDSQTAFVQTPGLSINRTNDGGETFSFADPGEAEVGTAHFLGPFFMDPQNADHMIAAGTMVAETTDATTETNWVNVFDLGVSPVTGLPYQSRHRSLDLEGDAAYVAYCGSCSVLDGNAQFDSGIATNVGGDLPPQAGTSDGWHHATAAGLPNRFIYGLEIDPEDPQTVYAALGGYSTARWLGEGGYLDENTNIGAGHVFKSTDAGESFVDISGNLPDVVTTAIIKRGEQLIVGTDIGVFISSDLDGTEWAPLGDLPNVPINQLVLQPGDDSKLFAATFGRGVQLFNFDNATTPPVTPGPSTPGTGTGAGGAVLPLGLLMMLAGGLWRRRRPQHHLV</sequence>
<dbReference type="PANTHER" id="PTHR43739:SF5">
    <property type="entry name" value="EXO-ALPHA-SIALIDASE"/>
    <property type="match status" value="1"/>
</dbReference>
<dbReference type="Proteomes" id="UP000251800">
    <property type="component" value="Unassembled WGS sequence"/>
</dbReference>
<dbReference type="InterPro" id="IPR015943">
    <property type="entry name" value="WD40/YVTN_repeat-like_dom_sf"/>
</dbReference>
<proteinExistence type="predicted"/>
<keyword evidence="1" id="KW-1133">Transmembrane helix</keyword>
<dbReference type="GO" id="GO:0010411">
    <property type="term" value="P:xyloglucan metabolic process"/>
    <property type="evidence" value="ECO:0007669"/>
    <property type="project" value="TreeGrafter"/>
</dbReference>
<comment type="caution">
    <text evidence="2">The sequence shown here is derived from an EMBL/GenBank/DDBJ whole genome shotgun (WGS) entry which is preliminary data.</text>
</comment>
<dbReference type="Gene3D" id="2.130.10.10">
    <property type="entry name" value="YVTN repeat-like/Quinoprotein amine dehydrogenase"/>
    <property type="match status" value="2"/>
</dbReference>
<evidence type="ECO:0000313" key="3">
    <source>
        <dbReference type="Proteomes" id="UP000251800"/>
    </source>
</evidence>
<dbReference type="InterPro" id="IPR036278">
    <property type="entry name" value="Sialidase_sf"/>
</dbReference>
<name>A0A363UJ48_9GAMM</name>
<dbReference type="InterPro" id="IPR052025">
    <property type="entry name" value="Xyloglucanase_GH74"/>
</dbReference>
<organism evidence="2 3">
    <name type="scientific">Abyssibacter profundi</name>
    <dbReference type="NCBI Taxonomy" id="2182787"/>
    <lineage>
        <taxon>Bacteria</taxon>
        <taxon>Pseudomonadati</taxon>
        <taxon>Pseudomonadota</taxon>
        <taxon>Gammaproteobacteria</taxon>
        <taxon>Chromatiales</taxon>
        <taxon>Oceanococcaceae</taxon>
        <taxon>Abyssibacter</taxon>
    </lineage>
</organism>